<proteinExistence type="inferred from homology"/>
<dbReference type="Gene3D" id="4.10.950.10">
    <property type="entry name" value="Ribosomal protein L2, domain 3"/>
    <property type="match status" value="1"/>
</dbReference>
<dbReference type="InterPro" id="IPR012340">
    <property type="entry name" value="NA-bd_OB-fold"/>
</dbReference>
<protein>
    <submittedName>
        <fullName evidence="6">50S ribosomal protein L2</fullName>
    </submittedName>
</protein>
<dbReference type="Gene3D" id="2.30.30.30">
    <property type="match status" value="1"/>
</dbReference>
<evidence type="ECO:0000256" key="2">
    <source>
        <dbReference type="ARBA" id="ARBA00022980"/>
    </source>
</evidence>
<sequence length="254" mass="29667">MISIKYLITNYKRKYGRNNFGKITSKYRGGGFKKLYRKLNFNYSNFKKFNTYALIIKNCYDPYRKAYIILIKYLKGYNVGYFDYILAPENLKVNDLIYFNLILEQKIGTIKKIKYWSISNYICNIEFKPNQGSQLTRSAGTFSLILALDKKYTLIKLPSKEQRLISNNCFVMIGKINIGYLKKKSFLKKAGIKRVLNCRPKVRGVAKNACDHPYGGGEGRSRKGKKNVYSSWGKVRFKTSSKRSFKFILLRKVK</sequence>
<dbReference type="InterPro" id="IPR014726">
    <property type="entry name" value="Ribosomal_uL2_dom3"/>
</dbReference>
<dbReference type="SUPFAM" id="SSF50104">
    <property type="entry name" value="Translation proteins SH3-like domain"/>
    <property type="match status" value="1"/>
</dbReference>
<evidence type="ECO:0000313" key="6">
    <source>
        <dbReference type="EMBL" id="QEM01806.1"/>
    </source>
</evidence>
<dbReference type="AlphaFoldDB" id="A0A5C1H9A8"/>
<dbReference type="InterPro" id="IPR022671">
    <property type="entry name" value="Ribosomal_uL2_CS"/>
</dbReference>
<accession>A0A5C1H9A8</accession>
<keyword evidence="3" id="KW-0687">Ribonucleoprotein</keyword>
<dbReference type="Pfam" id="PF03947">
    <property type="entry name" value="Ribosomal_L2_C"/>
    <property type="match status" value="1"/>
</dbReference>
<dbReference type="EMBL" id="MK573207">
    <property type="protein sequence ID" value="QEM01806.1"/>
    <property type="molecule type" value="Genomic_DNA"/>
</dbReference>
<dbReference type="InterPro" id="IPR002171">
    <property type="entry name" value="Ribosomal_uL2"/>
</dbReference>
<dbReference type="SMART" id="SM01382">
    <property type="entry name" value="Ribosomal_L2_C"/>
    <property type="match status" value="1"/>
</dbReference>
<comment type="similarity">
    <text evidence="1">Belongs to the universal ribosomal protein uL2 family.</text>
</comment>
<evidence type="ECO:0000256" key="3">
    <source>
        <dbReference type="ARBA" id="ARBA00023274"/>
    </source>
</evidence>
<dbReference type="GO" id="GO:0016740">
    <property type="term" value="F:transferase activity"/>
    <property type="evidence" value="ECO:0007669"/>
    <property type="project" value="InterPro"/>
</dbReference>
<dbReference type="SUPFAM" id="SSF50249">
    <property type="entry name" value="Nucleic acid-binding proteins"/>
    <property type="match status" value="1"/>
</dbReference>
<dbReference type="InterPro" id="IPR005880">
    <property type="entry name" value="Ribosomal_uL2_bac/org-type"/>
</dbReference>
<dbReference type="InterPro" id="IPR022666">
    <property type="entry name" value="Ribosomal_uL2_RNA-bd_dom"/>
</dbReference>
<feature type="domain" description="Large ribosomal subunit protein uL2 RNA-binding" evidence="5">
    <location>
        <begin position="16"/>
        <end position="99"/>
    </location>
</feature>
<dbReference type="GO" id="GO:0032543">
    <property type="term" value="P:mitochondrial translation"/>
    <property type="evidence" value="ECO:0007669"/>
    <property type="project" value="TreeGrafter"/>
</dbReference>
<evidence type="ECO:0000259" key="4">
    <source>
        <dbReference type="SMART" id="SM01382"/>
    </source>
</evidence>
<dbReference type="InterPro" id="IPR022669">
    <property type="entry name" value="Ribosomal_uL2_C"/>
</dbReference>
<dbReference type="PROSITE" id="PS00467">
    <property type="entry name" value="RIBOSOMAL_L2"/>
    <property type="match status" value="1"/>
</dbReference>
<dbReference type="GO" id="GO:0003735">
    <property type="term" value="F:structural constituent of ribosome"/>
    <property type="evidence" value="ECO:0007669"/>
    <property type="project" value="InterPro"/>
</dbReference>
<dbReference type="InterPro" id="IPR014722">
    <property type="entry name" value="Rib_uL2_dom2"/>
</dbReference>
<evidence type="ECO:0000259" key="5">
    <source>
        <dbReference type="SMART" id="SM01383"/>
    </source>
</evidence>
<dbReference type="PANTHER" id="PTHR13691">
    <property type="entry name" value="RIBOSOMAL PROTEIN L2"/>
    <property type="match status" value="1"/>
</dbReference>
<name>A0A5C1H9A8_9APIC</name>
<dbReference type="InterPro" id="IPR008991">
    <property type="entry name" value="Translation_prot_SH3-like_sf"/>
</dbReference>
<gene>
    <name evidence="6" type="primary">rpl2</name>
</gene>
<dbReference type="Gene3D" id="2.40.50.140">
    <property type="entry name" value="Nucleic acid-binding proteins"/>
    <property type="match status" value="1"/>
</dbReference>
<keyword evidence="2 6" id="KW-0689">Ribosomal protein</keyword>
<dbReference type="SMART" id="SM01383">
    <property type="entry name" value="Ribosomal_L2"/>
    <property type="match status" value="1"/>
</dbReference>
<dbReference type="NCBIfam" id="TIGR01171">
    <property type="entry name" value="rplB_bact"/>
    <property type="match status" value="1"/>
</dbReference>
<evidence type="ECO:0000256" key="1">
    <source>
        <dbReference type="ARBA" id="ARBA00005636"/>
    </source>
</evidence>
<dbReference type="Pfam" id="PF00181">
    <property type="entry name" value="Ribosomal_L2_N"/>
    <property type="match status" value="1"/>
</dbReference>
<organism evidence="6">
    <name type="scientific">Nephromyces sp. ex Molgula occidentalis</name>
    <dbReference type="NCBI Taxonomy" id="2544991"/>
    <lineage>
        <taxon>Eukaryota</taxon>
        <taxon>Sar</taxon>
        <taxon>Alveolata</taxon>
        <taxon>Apicomplexa</taxon>
        <taxon>Aconoidasida</taxon>
        <taxon>Nephromycida</taxon>
        <taxon>Nephromyces</taxon>
    </lineage>
</organism>
<dbReference type="GO" id="GO:0005762">
    <property type="term" value="C:mitochondrial large ribosomal subunit"/>
    <property type="evidence" value="ECO:0007669"/>
    <property type="project" value="TreeGrafter"/>
</dbReference>
<dbReference type="PANTHER" id="PTHR13691:SF5">
    <property type="entry name" value="LARGE RIBOSOMAL SUBUNIT PROTEIN UL2M"/>
    <property type="match status" value="1"/>
</dbReference>
<reference evidence="6" key="1">
    <citation type="journal article" date="2019" name="Genome Biol. Evol.">
        <title>Nephromyces represents a diverse and novel lineage of the Apicomplexa that has retained apicoplasts.</title>
        <authorList>
            <person name="Munoz-Gomez S.A."/>
            <person name="Durnin K."/>
            <person name="Eme L."/>
            <person name="Paight C."/>
            <person name="Lane C.E."/>
            <person name="Saffo M.B."/>
            <person name="Slamovits C.H."/>
        </authorList>
    </citation>
    <scope>NUCLEOTIDE SEQUENCE</scope>
    <source>
        <strain evidence="6">678</strain>
    </source>
</reference>
<dbReference type="GO" id="GO:0003723">
    <property type="term" value="F:RNA binding"/>
    <property type="evidence" value="ECO:0007669"/>
    <property type="project" value="InterPro"/>
</dbReference>
<feature type="domain" description="Large ribosomal subunit protein uL2 C-terminal" evidence="4">
    <location>
        <begin position="105"/>
        <end position="235"/>
    </location>
</feature>
<dbReference type="PIRSF" id="PIRSF002158">
    <property type="entry name" value="Ribosomal_L2"/>
    <property type="match status" value="1"/>
</dbReference>